<evidence type="ECO:0000313" key="1">
    <source>
        <dbReference type="EMBL" id="MFC5194478.1"/>
    </source>
</evidence>
<organism evidence="1 2">
    <name type="scientific">Bizionia hallyeonensis</name>
    <dbReference type="NCBI Taxonomy" id="1123757"/>
    <lineage>
        <taxon>Bacteria</taxon>
        <taxon>Pseudomonadati</taxon>
        <taxon>Bacteroidota</taxon>
        <taxon>Flavobacteriia</taxon>
        <taxon>Flavobacteriales</taxon>
        <taxon>Flavobacteriaceae</taxon>
        <taxon>Bizionia</taxon>
    </lineage>
</organism>
<name>A0ABW0C5I1_9FLAO</name>
<proteinExistence type="predicted"/>
<dbReference type="InterPro" id="IPR041289">
    <property type="entry name" value="Bact_RF_family3"/>
</dbReference>
<accession>A0ABW0C5I1</accession>
<dbReference type="EMBL" id="JBHSLA010000001">
    <property type="protein sequence ID" value="MFC5194478.1"/>
    <property type="molecule type" value="Genomic_DNA"/>
</dbReference>
<dbReference type="Proteomes" id="UP001596162">
    <property type="component" value="Unassembled WGS sequence"/>
</dbReference>
<keyword evidence="2" id="KW-1185">Reference proteome</keyword>
<gene>
    <name evidence="1" type="ORF">ACFPH8_03960</name>
</gene>
<dbReference type="RefSeq" id="WP_376858638.1">
    <property type="nucleotide sequence ID" value="NZ_JBHSLA010000001.1"/>
</dbReference>
<protein>
    <submittedName>
        <fullName evidence="1">Uncharacterized protein</fullName>
    </submittedName>
</protein>
<evidence type="ECO:0000313" key="2">
    <source>
        <dbReference type="Proteomes" id="UP001596162"/>
    </source>
</evidence>
<dbReference type="Pfam" id="PF18845">
    <property type="entry name" value="baeRF_family3"/>
    <property type="match status" value="1"/>
</dbReference>
<comment type="caution">
    <text evidence="1">The sequence shown here is derived from an EMBL/GenBank/DDBJ whole genome shotgun (WGS) entry which is preliminary data.</text>
</comment>
<reference evidence="2" key="1">
    <citation type="journal article" date="2019" name="Int. J. Syst. Evol. Microbiol.">
        <title>The Global Catalogue of Microorganisms (GCM) 10K type strain sequencing project: providing services to taxonomists for standard genome sequencing and annotation.</title>
        <authorList>
            <consortium name="The Broad Institute Genomics Platform"/>
            <consortium name="The Broad Institute Genome Sequencing Center for Infectious Disease"/>
            <person name="Wu L."/>
            <person name="Ma J."/>
        </authorList>
    </citation>
    <scope>NUCLEOTIDE SEQUENCE [LARGE SCALE GENOMIC DNA]</scope>
    <source>
        <strain evidence="2">JCM 17978</strain>
    </source>
</reference>
<sequence>MNTTLKRLKDIRSENCITIIMNSHRTRPDALKDEIALKNHVKEVETRLLTDLSKRDAAVLIEKLHALVKQIDHAMNLDSLLLFVNKDVAEYTRLPIRVTDRVIIDNTFATRDLVRAMHNESHYYVLVLSQENVRLIEALNDQVVKEFKSAFPMVNTQFDNKNTMEPVVSSRQRNLIAEFFNQVDKEVNAIRAKNPLPVLICTVEENYPEYLKIADNKQSIFETFLNKNRINEKDHAIVTEAWKIVEAHNSKMNAKRKSELLKAVTENKFLSDTNEIWRAINDGKIQTLFIEQGLFQPAVIENDDIQYVSEDQRVDKDVIDDIYDEMIELNMNFGGDVVFLPKGELKKFNGFGAVTRY</sequence>